<accession>A0ABV2SSB6</accession>
<dbReference type="SMART" id="SM00089">
    <property type="entry name" value="PKD"/>
    <property type="match status" value="2"/>
</dbReference>
<gene>
    <name evidence="2" type="ORF">ABXZ36_05195</name>
</gene>
<name>A0ABV2SSB6_9FLAO</name>
<evidence type="ECO:0000259" key="1">
    <source>
        <dbReference type="SMART" id="SM00089"/>
    </source>
</evidence>
<dbReference type="InterPro" id="IPR035986">
    <property type="entry name" value="PKD_dom_sf"/>
</dbReference>
<dbReference type="Gene3D" id="2.60.120.260">
    <property type="entry name" value="Galactose-binding domain-like"/>
    <property type="match status" value="1"/>
</dbReference>
<proteinExistence type="predicted"/>
<feature type="domain" description="PKD/Chitinase" evidence="1">
    <location>
        <begin position="123"/>
        <end position="206"/>
    </location>
</feature>
<feature type="domain" description="PKD/Chitinase" evidence="1">
    <location>
        <begin position="39"/>
        <end position="119"/>
    </location>
</feature>
<protein>
    <recommendedName>
        <fullName evidence="1">PKD/Chitinase domain-containing protein</fullName>
    </recommendedName>
</protein>
<reference evidence="2 3" key="1">
    <citation type="submission" date="2024-07" db="EMBL/GenBank/DDBJ databases">
        <title>The genome sequence of type strain Sediminicola arcticus GDMCC 1.2805.</title>
        <authorList>
            <person name="Liu Y."/>
        </authorList>
    </citation>
    <scope>NUCLEOTIDE SEQUENCE [LARGE SCALE GENOMIC DNA]</scope>
    <source>
        <strain evidence="2 3">GDMCC 1.2805</strain>
    </source>
</reference>
<dbReference type="InterPro" id="IPR022409">
    <property type="entry name" value="PKD/Chitinase_dom"/>
</dbReference>
<evidence type="ECO:0000313" key="2">
    <source>
        <dbReference type="EMBL" id="MET6990037.1"/>
    </source>
</evidence>
<dbReference type="Gene3D" id="2.60.40.10">
    <property type="entry name" value="Immunoglobulins"/>
    <property type="match status" value="1"/>
</dbReference>
<evidence type="ECO:0000313" key="3">
    <source>
        <dbReference type="Proteomes" id="UP001549799"/>
    </source>
</evidence>
<dbReference type="RefSeq" id="WP_354614427.1">
    <property type="nucleotide sequence ID" value="NZ_JBEXAE010000002.1"/>
</dbReference>
<comment type="caution">
    <text evidence="2">The sequence shown here is derived from an EMBL/GenBank/DDBJ whole genome shotgun (WGS) entry which is preliminary data.</text>
</comment>
<dbReference type="EMBL" id="JBEXAE010000002">
    <property type="protein sequence ID" value="MET6990037.1"/>
    <property type="molecule type" value="Genomic_DNA"/>
</dbReference>
<dbReference type="SUPFAM" id="SSF49299">
    <property type="entry name" value="PKD domain"/>
    <property type="match status" value="1"/>
</dbReference>
<dbReference type="InterPro" id="IPR013783">
    <property type="entry name" value="Ig-like_fold"/>
</dbReference>
<sequence length="887" mass="93382">MKHIKKLLVLFLVINVFNSCDNEETSYVLDDISAPTNIKAVFNISQDDTGTVTATPTAEGASTFEIYFGDVEGETPTIVSPGETATYVYGEGEYNLRIVAIGMTGLKSELVRVVTISFSAPVDLDFTVVISSTNPFEVSVTPTATNATVYDVYFGDVENEEPTTIMATESAAHVYAEVGEYSVRVVARGAGTATIELTKTITISGASNAVSLPITFDNATVNYAYGTFNGASFEVLDNPDLSGANTVASKVGAITNSGAQFEGGAFNLGTPVDFSGSNKTITMKLWSEVSVPILLKFEGGVNGERQNEVVATHGGTGWEDLSFDFATNATKSYIDGNQGVGEAFVPTGQYATLVMFIDGPGTTAGTFYWDDIKQAAAAASAKPQLPIDFQSTTINYAITGFGSSSFGPIPAAIINNPDASGANTSTKVLEIQKLTGAQTYAGASIPLAGAIDFSTGTTVKIKVWSPRIGTPIRFKIEDSSAAKDGNGNPVTFAEVEVNSTVAMAWEELSFNMSNPIAGAFNTSISFDTAIVFPDFGSAGQGESFYFDDIVVASGSGGGSTSGKTSFPVNFETPGTGAAATWSVFEADTPPLEIISNPDASGINTSATVAKFTAKLGGANYAGTVTELETPFTLSSSNSIVKIMVWKSVISDVGIKFEANKASTGEIKIPNTKINEWEEITFDMSGKIGEGSSTNIDAIVVFPDFNTRTQDNVVYFDNITLNASGGGGSARAEIPTLTFEGTASMEGAFDFGATGTIVSNPVSGGINTSANVYEFNKVNGSAWYSGTFKIYGQNIELSTKKTFSLKVYSPKAGINVRFQLEKEGVGGSGFSLDQTVTTANQWVTLTYDFSAINATNAYDKIVVFLDFDDVAQAAGDGTIYYIDDITQQ</sequence>
<dbReference type="Proteomes" id="UP001549799">
    <property type="component" value="Unassembled WGS sequence"/>
</dbReference>
<organism evidence="2 3">
    <name type="scientific">Sediminicola arcticus</name>
    <dbReference type="NCBI Taxonomy" id="1574308"/>
    <lineage>
        <taxon>Bacteria</taxon>
        <taxon>Pseudomonadati</taxon>
        <taxon>Bacteroidota</taxon>
        <taxon>Flavobacteriia</taxon>
        <taxon>Flavobacteriales</taxon>
        <taxon>Flavobacteriaceae</taxon>
        <taxon>Sediminicola</taxon>
    </lineage>
</organism>
<keyword evidence="3" id="KW-1185">Reference proteome</keyword>